<accession>A0ABS8VHI8</accession>
<gene>
    <name evidence="1" type="ORF">HAX54_035396</name>
</gene>
<proteinExistence type="predicted"/>
<evidence type="ECO:0000313" key="2">
    <source>
        <dbReference type="Proteomes" id="UP000823775"/>
    </source>
</evidence>
<evidence type="ECO:0000313" key="1">
    <source>
        <dbReference type="EMBL" id="MCD9645957.1"/>
    </source>
</evidence>
<reference evidence="1 2" key="1">
    <citation type="journal article" date="2021" name="BMC Genomics">
        <title>Datura genome reveals duplications of psychoactive alkaloid biosynthetic genes and high mutation rate following tissue culture.</title>
        <authorList>
            <person name="Rajewski A."/>
            <person name="Carter-House D."/>
            <person name="Stajich J."/>
            <person name="Litt A."/>
        </authorList>
    </citation>
    <scope>NUCLEOTIDE SEQUENCE [LARGE SCALE GENOMIC DNA]</scope>
    <source>
        <strain evidence="1">AR-01</strain>
    </source>
</reference>
<comment type="caution">
    <text evidence="1">The sequence shown here is derived from an EMBL/GenBank/DDBJ whole genome shotgun (WGS) entry which is preliminary data.</text>
</comment>
<keyword evidence="2" id="KW-1185">Reference proteome</keyword>
<dbReference type="EMBL" id="JACEIK010004623">
    <property type="protein sequence ID" value="MCD9645957.1"/>
    <property type="molecule type" value="Genomic_DNA"/>
</dbReference>
<sequence>MATGTLPANEVATLATKKKINIQLVWHLAVGSSPPEAVVCSKGWAVRPLKRYVSWIQNGLIISTEDKQIVSSERKVPEMQCNDMATTIDAATKIVVCLEDKHSTVPVEAVDTLSNEEFRLTIETFIKKNQIFFEKQRLAETEPEKYERIVEGQIVVKRNGREDVLVIWVKGEAR</sequence>
<name>A0ABS8VHI8_DATST</name>
<dbReference type="Proteomes" id="UP000823775">
    <property type="component" value="Unassembled WGS sequence"/>
</dbReference>
<organism evidence="1 2">
    <name type="scientific">Datura stramonium</name>
    <name type="common">Jimsonweed</name>
    <name type="synonym">Common thornapple</name>
    <dbReference type="NCBI Taxonomy" id="4076"/>
    <lineage>
        <taxon>Eukaryota</taxon>
        <taxon>Viridiplantae</taxon>
        <taxon>Streptophyta</taxon>
        <taxon>Embryophyta</taxon>
        <taxon>Tracheophyta</taxon>
        <taxon>Spermatophyta</taxon>
        <taxon>Magnoliopsida</taxon>
        <taxon>eudicotyledons</taxon>
        <taxon>Gunneridae</taxon>
        <taxon>Pentapetalae</taxon>
        <taxon>asterids</taxon>
        <taxon>lamiids</taxon>
        <taxon>Solanales</taxon>
        <taxon>Solanaceae</taxon>
        <taxon>Solanoideae</taxon>
        <taxon>Datureae</taxon>
        <taxon>Datura</taxon>
    </lineage>
</organism>
<feature type="non-terminal residue" evidence="1">
    <location>
        <position position="174"/>
    </location>
</feature>
<protein>
    <submittedName>
        <fullName evidence="1">Uncharacterized protein</fullName>
    </submittedName>
</protein>